<organism evidence="4">
    <name type="scientific">hydrothermal vent metagenome</name>
    <dbReference type="NCBI Taxonomy" id="652676"/>
    <lineage>
        <taxon>unclassified sequences</taxon>
        <taxon>metagenomes</taxon>
        <taxon>ecological metagenomes</taxon>
    </lineage>
</organism>
<dbReference type="InterPro" id="IPR011006">
    <property type="entry name" value="CheY-like_superfamily"/>
</dbReference>
<dbReference type="InterPro" id="IPR001789">
    <property type="entry name" value="Sig_transdc_resp-reg_receiver"/>
</dbReference>
<dbReference type="PANTHER" id="PTHR44591:SF23">
    <property type="entry name" value="CHEY SUBFAMILY"/>
    <property type="match status" value="1"/>
</dbReference>
<dbReference type="PROSITE" id="PS50930">
    <property type="entry name" value="HTH_LYTTR"/>
    <property type="match status" value="1"/>
</dbReference>
<feature type="domain" description="Response regulatory" evidence="2">
    <location>
        <begin position="7"/>
        <end position="121"/>
    </location>
</feature>
<evidence type="ECO:0000256" key="1">
    <source>
        <dbReference type="ARBA" id="ARBA00022553"/>
    </source>
</evidence>
<accession>A0A3B0TSR9</accession>
<dbReference type="AlphaFoldDB" id="A0A3B0TSR9"/>
<evidence type="ECO:0008006" key="5">
    <source>
        <dbReference type="Google" id="ProtNLM"/>
    </source>
</evidence>
<dbReference type="GO" id="GO:0000160">
    <property type="term" value="P:phosphorelay signal transduction system"/>
    <property type="evidence" value="ECO:0007669"/>
    <property type="project" value="InterPro"/>
</dbReference>
<dbReference type="InterPro" id="IPR007492">
    <property type="entry name" value="LytTR_DNA-bd_dom"/>
</dbReference>
<proteinExistence type="predicted"/>
<feature type="domain" description="HTH LytTR-type" evidence="3">
    <location>
        <begin position="142"/>
        <end position="214"/>
    </location>
</feature>
<keyword evidence="1" id="KW-0597">Phosphoprotein</keyword>
<dbReference type="InterPro" id="IPR050595">
    <property type="entry name" value="Bact_response_regulator"/>
</dbReference>
<dbReference type="PANTHER" id="PTHR44591">
    <property type="entry name" value="STRESS RESPONSE REGULATOR PROTEIN 1"/>
    <property type="match status" value="1"/>
</dbReference>
<dbReference type="SMART" id="SM00448">
    <property type="entry name" value="REC"/>
    <property type="match status" value="1"/>
</dbReference>
<sequence>MKSPVIKVHIVDDEPDSCNGLKSLLEFYPDIKVLNVSNSPREGLRAVLSSPPDILFLDIQMPQMDGIEFLKRIEPLLKQLSVVVVSAHKDYAIAALQESAFDYILKPVGNEDIERVLMKYHRIPEMNSNPKMTENHQYLSKFLIRTNDGMEIINLPDIIYVEADKNYSYFYLSSGQRKVSCYNIGKLEKQLYDACFKRISRKHIINLARLDSIDGRKKVCIMKAGSKVIALKYSVSLFEVVDLMANNFPLYKIQ</sequence>
<dbReference type="GO" id="GO:0003677">
    <property type="term" value="F:DNA binding"/>
    <property type="evidence" value="ECO:0007669"/>
    <property type="project" value="InterPro"/>
</dbReference>
<evidence type="ECO:0000259" key="2">
    <source>
        <dbReference type="PROSITE" id="PS50110"/>
    </source>
</evidence>
<dbReference type="Gene3D" id="3.40.50.2300">
    <property type="match status" value="1"/>
</dbReference>
<dbReference type="Pfam" id="PF04397">
    <property type="entry name" value="LytTR"/>
    <property type="match status" value="1"/>
</dbReference>
<gene>
    <name evidence="4" type="ORF">MNBD_BACTEROID01-1820</name>
</gene>
<dbReference type="SMART" id="SM00850">
    <property type="entry name" value="LytTR"/>
    <property type="match status" value="1"/>
</dbReference>
<dbReference type="PROSITE" id="PS50110">
    <property type="entry name" value="RESPONSE_REGULATORY"/>
    <property type="match status" value="1"/>
</dbReference>
<reference evidence="4" key="1">
    <citation type="submission" date="2018-06" db="EMBL/GenBank/DDBJ databases">
        <authorList>
            <person name="Zhirakovskaya E."/>
        </authorList>
    </citation>
    <scope>NUCLEOTIDE SEQUENCE</scope>
</reference>
<evidence type="ECO:0000313" key="4">
    <source>
        <dbReference type="EMBL" id="VAW19750.1"/>
    </source>
</evidence>
<dbReference type="SUPFAM" id="SSF52172">
    <property type="entry name" value="CheY-like"/>
    <property type="match status" value="1"/>
</dbReference>
<name>A0A3B0TSR9_9ZZZZ</name>
<dbReference type="Pfam" id="PF00072">
    <property type="entry name" value="Response_reg"/>
    <property type="match status" value="1"/>
</dbReference>
<dbReference type="Gene3D" id="2.40.50.1020">
    <property type="entry name" value="LytTr DNA-binding domain"/>
    <property type="match status" value="1"/>
</dbReference>
<protein>
    <recommendedName>
        <fullName evidence="5">Two-component transcriptional response regulator, LuxR family</fullName>
    </recommendedName>
</protein>
<evidence type="ECO:0000259" key="3">
    <source>
        <dbReference type="PROSITE" id="PS50930"/>
    </source>
</evidence>
<dbReference type="EMBL" id="UOEP01000105">
    <property type="protein sequence ID" value="VAW19750.1"/>
    <property type="molecule type" value="Genomic_DNA"/>
</dbReference>